<feature type="transmembrane region" description="Helical" evidence="1">
    <location>
        <begin position="63"/>
        <end position="89"/>
    </location>
</feature>
<keyword evidence="1" id="KW-1133">Transmembrane helix</keyword>
<dbReference type="GeneID" id="14923414"/>
<keyword evidence="3" id="KW-1185">Reference proteome</keyword>
<organism evidence="2 3">
    <name type="scientific">Acanthamoeba castellanii (strain ATCC 30010 / Neff)</name>
    <dbReference type="NCBI Taxonomy" id="1257118"/>
    <lineage>
        <taxon>Eukaryota</taxon>
        <taxon>Amoebozoa</taxon>
        <taxon>Discosea</taxon>
        <taxon>Longamoebia</taxon>
        <taxon>Centramoebida</taxon>
        <taxon>Acanthamoebidae</taxon>
        <taxon>Acanthamoeba</taxon>
    </lineage>
</organism>
<accession>L8HB79</accession>
<evidence type="ECO:0000256" key="1">
    <source>
        <dbReference type="SAM" id="Phobius"/>
    </source>
</evidence>
<dbReference type="EMBL" id="KB007884">
    <property type="protein sequence ID" value="ELR22465.1"/>
    <property type="molecule type" value="Genomic_DNA"/>
</dbReference>
<dbReference type="KEGG" id="acan:ACA1_322540"/>
<evidence type="ECO:0000313" key="2">
    <source>
        <dbReference type="EMBL" id="ELR22465.1"/>
    </source>
</evidence>
<dbReference type="VEuPathDB" id="AmoebaDB:ACA1_322540"/>
<evidence type="ECO:0000313" key="3">
    <source>
        <dbReference type="Proteomes" id="UP000011083"/>
    </source>
</evidence>
<protein>
    <submittedName>
        <fullName evidence="2">Uncharacterized protein</fullName>
    </submittedName>
</protein>
<feature type="transmembrane region" description="Helical" evidence="1">
    <location>
        <begin position="101"/>
        <end position="125"/>
    </location>
</feature>
<dbReference type="AlphaFoldDB" id="L8HB79"/>
<dbReference type="RefSeq" id="XP_004349553.1">
    <property type="nucleotide sequence ID" value="XM_004349503.1"/>
</dbReference>
<sequence>MLMVGGAASPWYAARPLSVVMLFLAESEGLRAFQEYLVFLDGPSSCYYSEGDSCMGSNLRHMFYLILSTVIASHVLVGLQLAFVAIHALPSFMTSKWRERLWWPMIVTSAFATLMTTASWVLLYLHPSALAADYGNGACEQGRAYYCFFNAWYCLE</sequence>
<gene>
    <name evidence="2" type="ORF">ACA1_322540</name>
</gene>
<keyword evidence="1" id="KW-0472">Membrane</keyword>
<name>L8HB79_ACACF</name>
<keyword evidence="1" id="KW-0812">Transmembrane</keyword>
<proteinExistence type="predicted"/>
<reference evidence="2 3" key="1">
    <citation type="journal article" date="2013" name="Genome Biol.">
        <title>Genome of Acanthamoeba castellanii highlights extensive lateral gene transfer and early evolution of tyrosine kinase signaling.</title>
        <authorList>
            <person name="Clarke M."/>
            <person name="Lohan A.J."/>
            <person name="Liu B."/>
            <person name="Lagkouvardos I."/>
            <person name="Roy S."/>
            <person name="Zafar N."/>
            <person name="Bertelli C."/>
            <person name="Schilde C."/>
            <person name="Kianianmomeni A."/>
            <person name="Burglin T.R."/>
            <person name="Frech C."/>
            <person name="Turcotte B."/>
            <person name="Kopec K.O."/>
            <person name="Synnott J.M."/>
            <person name="Choo C."/>
            <person name="Paponov I."/>
            <person name="Finkler A."/>
            <person name="Soon Heng Tan C."/>
            <person name="Hutchins A.P."/>
            <person name="Weinmeier T."/>
            <person name="Rattei T."/>
            <person name="Chu J.S."/>
            <person name="Gimenez G."/>
            <person name="Irimia M."/>
            <person name="Rigden D.J."/>
            <person name="Fitzpatrick D.A."/>
            <person name="Lorenzo-Morales J."/>
            <person name="Bateman A."/>
            <person name="Chiu C.H."/>
            <person name="Tang P."/>
            <person name="Hegemann P."/>
            <person name="Fromm H."/>
            <person name="Raoult D."/>
            <person name="Greub G."/>
            <person name="Miranda-Saavedra D."/>
            <person name="Chen N."/>
            <person name="Nash P."/>
            <person name="Ginger M.L."/>
            <person name="Horn M."/>
            <person name="Schaap P."/>
            <person name="Caler L."/>
            <person name="Loftus B."/>
        </authorList>
    </citation>
    <scope>NUCLEOTIDE SEQUENCE [LARGE SCALE GENOMIC DNA]</scope>
    <source>
        <strain evidence="2 3">Neff</strain>
    </source>
</reference>
<dbReference type="Proteomes" id="UP000011083">
    <property type="component" value="Unassembled WGS sequence"/>
</dbReference>